<sequence>MLPFCPNCGTLLAVEEGSNCLRFGCTTCPFIRPITSKVSSRVYPKLKDLDEVLGGPDAWKSAPTCN</sequence>
<dbReference type="GO" id="GO:0006351">
    <property type="term" value="P:DNA-templated transcription"/>
    <property type="evidence" value="ECO:0007669"/>
    <property type="project" value="InterPro"/>
</dbReference>
<proteinExistence type="predicted"/>
<dbReference type="WBParaSite" id="PSAMB.scaffold4786size13517.g25209.t1">
    <property type="protein sequence ID" value="PSAMB.scaffold4786size13517.g25209.t1"/>
    <property type="gene ID" value="PSAMB.scaffold4786size13517.g25209"/>
</dbReference>
<dbReference type="SMART" id="SM00661">
    <property type="entry name" value="RPOL9"/>
    <property type="match status" value="1"/>
</dbReference>
<accession>A0A914WPI8</accession>
<evidence type="ECO:0000259" key="1">
    <source>
        <dbReference type="SMART" id="SM00661"/>
    </source>
</evidence>
<evidence type="ECO:0000313" key="2">
    <source>
        <dbReference type="Proteomes" id="UP000887566"/>
    </source>
</evidence>
<name>A0A914WPI8_9BILA</name>
<evidence type="ECO:0000313" key="3">
    <source>
        <dbReference type="WBParaSite" id="PSAMB.scaffold4786size13517.g25209.t1"/>
    </source>
</evidence>
<dbReference type="AlphaFoldDB" id="A0A914WPI8"/>
<dbReference type="Pfam" id="PF02150">
    <property type="entry name" value="Zn_ribbon_RPB9"/>
    <property type="match status" value="1"/>
</dbReference>
<protein>
    <submittedName>
        <fullName evidence="3">DNA-directed RNA polymerase M/15kDa subunit domain-containing protein</fullName>
    </submittedName>
</protein>
<reference evidence="3" key="1">
    <citation type="submission" date="2022-11" db="UniProtKB">
        <authorList>
            <consortium name="WormBaseParasite"/>
        </authorList>
    </citation>
    <scope>IDENTIFICATION</scope>
</reference>
<feature type="domain" description="DNA-directed RNA polymerase II subunit RPB9-like zinc ribbon" evidence="1">
    <location>
        <begin position="3"/>
        <end position="53"/>
    </location>
</feature>
<keyword evidence="2" id="KW-1185">Reference proteome</keyword>
<dbReference type="InterPro" id="IPR001529">
    <property type="entry name" value="Zn_ribbon_RPB9"/>
</dbReference>
<organism evidence="2 3">
    <name type="scientific">Plectus sambesii</name>
    <dbReference type="NCBI Taxonomy" id="2011161"/>
    <lineage>
        <taxon>Eukaryota</taxon>
        <taxon>Metazoa</taxon>
        <taxon>Ecdysozoa</taxon>
        <taxon>Nematoda</taxon>
        <taxon>Chromadorea</taxon>
        <taxon>Plectida</taxon>
        <taxon>Plectina</taxon>
        <taxon>Plectoidea</taxon>
        <taxon>Plectidae</taxon>
        <taxon>Plectus</taxon>
    </lineage>
</organism>
<dbReference type="Proteomes" id="UP000887566">
    <property type="component" value="Unplaced"/>
</dbReference>